<reference evidence="2" key="1">
    <citation type="submission" date="2014-09" db="EMBL/GenBank/DDBJ databases">
        <authorList>
            <person name="Magalhaes I.L.F."/>
            <person name="Oliveira U."/>
            <person name="Santos F.R."/>
            <person name="Vidigal T.H.D.A."/>
            <person name="Brescovit A.D."/>
            <person name="Santos A.J."/>
        </authorList>
    </citation>
    <scope>NUCLEOTIDE SEQUENCE</scope>
    <source>
        <tissue evidence="2">Shoot tissue taken approximately 20 cm above the soil surface</tissue>
    </source>
</reference>
<evidence type="ECO:0000256" key="1">
    <source>
        <dbReference type="SAM" id="Phobius"/>
    </source>
</evidence>
<keyword evidence="1" id="KW-0812">Transmembrane</keyword>
<protein>
    <submittedName>
        <fullName evidence="2">Uncharacterized protein</fullName>
    </submittedName>
</protein>
<sequence>MKIQISGAQRRNMVITALMVFSKCRRTTSSLKVYPLLGAGLLFPKILLQGRNGRKKCPREIMGFQRNRKKIICLLALFVFQEAWSWLSLMMTSLHGFRVGLIIETVREEGIIRFQ</sequence>
<dbReference type="AlphaFoldDB" id="A0A0A8ZX86"/>
<feature type="transmembrane region" description="Helical" evidence="1">
    <location>
        <begin position="71"/>
        <end position="91"/>
    </location>
</feature>
<evidence type="ECO:0000313" key="2">
    <source>
        <dbReference type="EMBL" id="JAD41375.1"/>
    </source>
</evidence>
<keyword evidence="1" id="KW-0472">Membrane</keyword>
<reference evidence="2" key="2">
    <citation type="journal article" date="2015" name="Data Brief">
        <title>Shoot transcriptome of the giant reed, Arundo donax.</title>
        <authorList>
            <person name="Barrero R.A."/>
            <person name="Guerrero F.D."/>
            <person name="Moolhuijzen P."/>
            <person name="Goolsby J.A."/>
            <person name="Tidwell J."/>
            <person name="Bellgard S.E."/>
            <person name="Bellgard M.I."/>
        </authorList>
    </citation>
    <scope>NUCLEOTIDE SEQUENCE</scope>
    <source>
        <tissue evidence="2">Shoot tissue taken approximately 20 cm above the soil surface</tissue>
    </source>
</reference>
<accession>A0A0A8ZX86</accession>
<proteinExistence type="predicted"/>
<keyword evidence="1" id="KW-1133">Transmembrane helix</keyword>
<dbReference type="EMBL" id="GBRH01256520">
    <property type="protein sequence ID" value="JAD41375.1"/>
    <property type="molecule type" value="Transcribed_RNA"/>
</dbReference>
<organism evidence="2">
    <name type="scientific">Arundo donax</name>
    <name type="common">Giant reed</name>
    <name type="synonym">Donax arundinaceus</name>
    <dbReference type="NCBI Taxonomy" id="35708"/>
    <lineage>
        <taxon>Eukaryota</taxon>
        <taxon>Viridiplantae</taxon>
        <taxon>Streptophyta</taxon>
        <taxon>Embryophyta</taxon>
        <taxon>Tracheophyta</taxon>
        <taxon>Spermatophyta</taxon>
        <taxon>Magnoliopsida</taxon>
        <taxon>Liliopsida</taxon>
        <taxon>Poales</taxon>
        <taxon>Poaceae</taxon>
        <taxon>PACMAD clade</taxon>
        <taxon>Arundinoideae</taxon>
        <taxon>Arundineae</taxon>
        <taxon>Arundo</taxon>
    </lineage>
</organism>
<name>A0A0A8ZX86_ARUDO</name>